<evidence type="ECO:0000313" key="1">
    <source>
        <dbReference type="EMBL" id="BAW26604.1"/>
    </source>
</evidence>
<protein>
    <submittedName>
        <fullName evidence="1">D-3-phosphoglycerate dehydrogenase</fullName>
    </submittedName>
</protein>
<organism evidence="1 2">
    <name type="scientific">Pseudomonas putida</name>
    <name type="common">Arthrobacter siderocapsulatus</name>
    <dbReference type="NCBI Taxonomy" id="303"/>
    <lineage>
        <taxon>Bacteria</taxon>
        <taxon>Pseudomonadati</taxon>
        <taxon>Pseudomonadota</taxon>
        <taxon>Gammaproteobacteria</taxon>
        <taxon>Pseudomonadales</taxon>
        <taxon>Pseudomonadaceae</taxon>
        <taxon>Pseudomonas</taxon>
    </lineage>
</organism>
<sequence>MNIVLASKSPYAIAQTVTSKLRLHGIEASLTCDESTDGEVVLSAPQLEGADGLLSQPRIYRLISGILEDHSNSGLQIKNPLTGEVAGIFCFHPDTFMPSPDGADVEFWPAKGRSAFSWSELVGRSDDWIDGWELEGCESIGQRVAFLSAVLEGEVVSLPPYLPLAAGAK</sequence>
<proteinExistence type="predicted"/>
<keyword evidence="1" id="KW-0614">Plasmid</keyword>
<accession>A0A1L7NMD2</accession>
<dbReference type="Proteomes" id="UP000218731">
    <property type="component" value="Plasmid pKF715A"/>
</dbReference>
<dbReference type="EMBL" id="AP015030">
    <property type="protein sequence ID" value="BAW26604.1"/>
    <property type="molecule type" value="Genomic_DNA"/>
</dbReference>
<dbReference type="RefSeq" id="WP_042919675.1">
    <property type="nucleotide sequence ID" value="NZ_AP015030.1"/>
</dbReference>
<dbReference type="AlphaFoldDB" id="A0A1L7NMD2"/>
<evidence type="ECO:0000313" key="2">
    <source>
        <dbReference type="Proteomes" id="UP000218731"/>
    </source>
</evidence>
<gene>
    <name evidence="1" type="ORF">KF715C_pA990</name>
</gene>
<reference evidence="1 2" key="1">
    <citation type="submission" date="2015-11" db="EMBL/GenBank/DDBJ databases">
        <title>Complete genome sequencing of a biphenyl-degrading bacterium, Pseudomonas putida KF715 (=NBRC110667).</title>
        <authorList>
            <person name="Suenaga H."/>
            <person name="Fujihara N."/>
            <person name="Watanabe T."/>
            <person name="Hirose J."/>
            <person name="Kimura N."/>
            <person name="Yamazoe A."/>
            <person name="Hosoyama A."/>
            <person name="Shimodaira J."/>
            <person name="Furukawa K."/>
        </authorList>
    </citation>
    <scope>NUCLEOTIDE SEQUENCE [LARGE SCALE GENOMIC DNA]</scope>
    <source>
        <strain evidence="1 2">KF715</strain>
        <plasmid evidence="2">Plasmid pkf715a dna</plasmid>
    </source>
</reference>
<name>A0A1L7NMD2_PSEPU</name>
<geneLocation type="plasmid" evidence="2">
    <name>pkf715a dna</name>
</geneLocation>